<keyword evidence="1" id="KW-0732">Signal</keyword>
<keyword evidence="3" id="KW-0378">Hydrolase</keyword>
<proteinExistence type="predicted"/>
<dbReference type="EC" id="3.5.3.15" evidence="3"/>
<dbReference type="GO" id="GO:0005737">
    <property type="term" value="C:cytoplasm"/>
    <property type="evidence" value="ECO:0007669"/>
    <property type="project" value="InterPro"/>
</dbReference>
<name>A0A7W7QDM0_9PSEU</name>
<dbReference type="InterPro" id="IPR004303">
    <property type="entry name" value="PAD"/>
</dbReference>
<dbReference type="GO" id="GO:0005509">
    <property type="term" value="F:calcium ion binding"/>
    <property type="evidence" value="ECO:0007669"/>
    <property type="project" value="InterPro"/>
</dbReference>
<evidence type="ECO:0000313" key="3">
    <source>
        <dbReference type="EMBL" id="MBB4911186.1"/>
    </source>
</evidence>
<dbReference type="InterPro" id="IPR013530">
    <property type="entry name" value="PAD_C"/>
</dbReference>
<dbReference type="Pfam" id="PF03068">
    <property type="entry name" value="PAD"/>
    <property type="match status" value="1"/>
</dbReference>
<dbReference type="RefSeq" id="WP_184815215.1">
    <property type="nucleotide sequence ID" value="NZ_JACHJQ010000009.1"/>
</dbReference>
<dbReference type="GO" id="GO:0004668">
    <property type="term" value="F:protein-arginine deiminase activity"/>
    <property type="evidence" value="ECO:0007669"/>
    <property type="project" value="UniProtKB-EC"/>
</dbReference>
<dbReference type="Gene3D" id="3.75.10.10">
    <property type="entry name" value="L-arginine/glycine Amidinotransferase, Chain A"/>
    <property type="match status" value="1"/>
</dbReference>
<feature type="signal peptide" evidence="1">
    <location>
        <begin position="1"/>
        <end position="26"/>
    </location>
</feature>
<evidence type="ECO:0000313" key="4">
    <source>
        <dbReference type="Proteomes" id="UP000520767"/>
    </source>
</evidence>
<accession>A0A7W7QDM0</accession>
<dbReference type="EMBL" id="JACHJQ010000009">
    <property type="protein sequence ID" value="MBB4911186.1"/>
    <property type="molecule type" value="Genomic_DNA"/>
</dbReference>
<dbReference type="SUPFAM" id="SSF55909">
    <property type="entry name" value="Pentein"/>
    <property type="match status" value="1"/>
</dbReference>
<dbReference type="Proteomes" id="UP000520767">
    <property type="component" value="Unassembled WGS sequence"/>
</dbReference>
<feature type="chain" id="PRO_5039521861" evidence="1">
    <location>
        <begin position="27"/>
        <end position="541"/>
    </location>
</feature>
<feature type="domain" description="Protein-arginine deiminase C-terminal" evidence="2">
    <location>
        <begin position="161"/>
        <end position="540"/>
    </location>
</feature>
<organism evidence="3 4">
    <name type="scientific">Actinophytocola algeriensis</name>
    <dbReference type="NCBI Taxonomy" id="1768010"/>
    <lineage>
        <taxon>Bacteria</taxon>
        <taxon>Bacillati</taxon>
        <taxon>Actinomycetota</taxon>
        <taxon>Actinomycetes</taxon>
        <taxon>Pseudonocardiales</taxon>
        <taxon>Pseudonocardiaceae</taxon>
    </lineage>
</organism>
<evidence type="ECO:0000259" key="2">
    <source>
        <dbReference type="Pfam" id="PF03068"/>
    </source>
</evidence>
<sequence>MRYKGVAALLALASGLVHVPAASATAAALSGASVVLPNLDDDSRRCHVTDEQMDALGAAADAELAACHDAADEVVNGRADEEDLARLRAHAATSGRVTVEGRAHVFVRRGGVWEPAAELSQAELRRGVDLGVEATDVRRPDWDGRVTVTLTAGGRSVSHRLTVAPLLLQHDLQRATTVFAARPGDGPGRPAGWEWPGGWEPHDWTSFSGGLDAAGAPLRYVTGTGTWWQDVWWQDLFEPAYAKADGQTMRFAIRSANIWDVAGVRTPRPAARAVFRDLRGPDVAVVQELVDDGRDALEDLRNATGNIESLPPYRGYPKGRLVYGSDPSGVMTPDPAFIGLLTSQGQQPPVVVDTSWLMVGHADETTHVVRARNARGWTIMVADPRLALATLRSAKADGHGAARFTGARENSTIDEVLADPKALADNETAARHIDDQLSVLLAETGLRVGELVRVPVLFTAPEQLGGLFVAATPGIPNGLSVDARTFAAPDPHAPVVHGRDLFKTVTERALRGVDVHWVEDLGWAHLGGGEVHCTTNAWRAV</sequence>
<evidence type="ECO:0000256" key="1">
    <source>
        <dbReference type="SAM" id="SignalP"/>
    </source>
</evidence>
<dbReference type="AlphaFoldDB" id="A0A7W7QDM0"/>
<dbReference type="PANTHER" id="PTHR10837">
    <property type="entry name" value="PEPTIDYLARGININE DEIMINASE"/>
    <property type="match status" value="1"/>
</dbReference>
<gene>
    <name evidence="3" type="ORF">FHR82_007446</name>
</gene>
<dbReference type="PANTHER" id="PTHR10837:SF8">
    <property type="entry name" value="PROTEIN-ARGININE DEIMINASE"/>
    <property type="match status" value="1"/>
</dbReference>
<reference evidence="3 4" key="1">
    <citation type="submission" date="2020-08" db="EMBL/GenBank/DDBJ databases">
        <title>Genomic Encyclopedia of Type Strains, Phase III (KMG-III): the genomes of soil and plant-associated and newly described type strains.</title>
        <authorList>
            <person name="Whitman W."/>
        </authorList>
    </citation>
    <scope>NUCLEOTIDE SEQUENCE [LARGE SCALE GENOMIC DNA]</scope>
    <source>
        <strain evidence="3 4">CECT 8960</strain>
    </source>
</reference>
<comment type="caution">
    <text evidence="3">The sequence shown here is derived from an EMBL/GenBank/DDBJ whole genome shotgun (WGS) entry which is preliminary data.</text>
</comment>
<protein>
    <submittedName>
        <fullName evidence="3">Protein-arginine deiminase</fullName>
        <ecNumber evidence="3">3.5.3.15</ecNumber>
    </submittedName>
</protein>
<keyword evidence="4" id="KW-1185">Reference proteome</keyword>